<evidence type="ECO:0000313" key="2">
    <source>
        <dbReference type="EMBL" id="CAA6807697.1"/>
    </source>
</evidence>
<dbReference type="AlphaFoldDB" id="A0A6S6SGX7"/>
<dbReference type="PANTHER" id="PTHR33361:SF16">
    <property type="entry name" value="DUF885 DOMAIN-CONTAINING PROTEIN"/>
    <property type="match status" value="1"/>
</dbReference>
<dbReference type="PANTHER" id="PTHR33361">
    <property type="entry name" value="GLR0591 PROTEIN"/>
    <property type="match status" value="1"/>
</dbReference>
<name>A0A6S6SGX7_9BACT</name>
<keyword evidence="1" id="KW-0812">Transmembrane</keyword>
<sequence length="621" mass="72420">MEGYFNLKVKFVIAVLLAVLAYVSYLYVFKKQRPTSFSLSIDCTKKQVKEGTTKADLFFERYFEERVLRDPEWQGRLGRKEQQGEWTLRTEAFAKKEHLYNQKMLRYLEDSILLSACLEEPARWSARLLKRQLKVALEGYQYRHYTYPVNLVKGAHASIVSVLIKEHEIADRKDAEAYIARVEKVGEKIDALIVQLELRSKKNFILPKFLFRGVFISIQEIMENKADEPNLVLLNFNQKIEKLSIDAAEKEVLKERLIQAFDEAFVPSYQRLYKYLVALEKKATDEVGVWRWEAGTEFYAFKLKEQTTTPLTAEEVYNLGEEEVSRIQDELRTILKTLNYEGDLHSFFKFLQNDPQFYYPNTKRGKQAYIDREEAILDSIQNKLDRFFITKPKKELIIKPLVFSKPKTTLKTIPPASLLGDNKPSIYYVNTDDMKQLPKYIMDVLLYDEAIPGHYLQEGIEASLVHLPKFRRLENTSRAYVDGWGMYAAFLSKEMGAYQEAYADIGRLTAELWRACHLVVDVGLHQKKWTKEAAIAYYQQNTPNPATECLKMVERQLVLPAESIRYKIGMITILELRKRAELELGAAFDLREFHEVLLTNGQVSLDILQDLVEEYIQTKKE</sequence>
<dbReference type="Pfam" id="PF05960">
    <property type="entry name" value="DUF885"/>
    <property type="match status" value="1"/>
</dbReference>
<evidence type="ECO:0000256" key="1">
    <source>
        <dbReference type="SAM" id="Phobius"/>
    </source>
</evidence>
<gene>
    <name evidence="2" type="ORF">HELGO_WM35096</name>
</gene>
<dbReference type="InterPro" id="IPR010281">
    <property type="entry name" value="DUF885"/>
</dbReference>
<proteinExistence type="predicted"/>
<dbReference type="EMBL" id="CACVAQ010000137">
    <property type="protein sequence ID" value="CAA6807697.1"/>
    <property type="molecule type" value="Genomic_DNA"/>
</dbReference>
<organism evidence="2">
    <name type="scientific">uncultured Aureispira sp</name>
    <dbReference type="NCBI Taxonomy" id="1331704"/>
    <lineage>
        <taxon>Bacteria</taxon>
        <taxon>Pseudomonadati</taxon>
        <taxon>Bacteroidota</taxon>
        <taxon>Saprospiria</taxon>
        <taxon>Saprospirales</taxon>
        <taxon>Saprospiraceae</taxon>
        <taxon>Aureispira</taxon>
        <taxon>environmental samples</taxon>
    </lineage>
</organism>
<reference evidence="2" key="1">
    <citation type="submission" date="2020-01" db="EMBL/GenBank/DDBJ databases">
        <authorList>
            <person name="Meier V. D."/>
            <person name="Meier V D."/>
        </authorList>
    </citation>
    <scope>NUCLEOTIDE SEQUENCE</scope>
    <source>
        <strain evidence="2">HLG_WM_MAG_10</strain>
    </source>
</reference>
<keyword evidence="2" id="KW-0449">Lipoprotein</keyword>
<accession>A0A6S6SGX7</accession>
<keyword evidence="1" id="KW-0472">Membrane</keyword>
<feature type="transmembrane region" description="Helical" evidence="1">
    <location>
        <begin position="12"/>
        <end position="29"/>
    </location>
</feature>
<keyword evidence="1" id="KW-1133">Transmembrane helix</keyword>
<protein>
    <submittedName>
        <fullName evidence="2">Lipoprotein</fullName>
    </submittedName>
</protein>